<keyword evidence="4" id="KW-0472">Membrane</keyword>
<dbReference type="PANTHER" id="PTHR43134:SF1">
    <property type="entry name" value="SIGNAL RECOGNITION PARTICLE RECEPTOR SUBUNIT ALPHA"/>
    <property type="match status" value="1"/>
</dbReference>
<organism evidence="7 8">
    <name type="scientific">Austropuccinia psidii MF-1</name>
    <dbReference type="NCBI Taxonomy" id="1389203"/>
    <lineage>
        <taxon>Eukaryota</taxon>
        <taxon>Fungi</taxon>
        <taxon>Dikarya</taxon>
        <taxon>Basidiomycota</taxon>
        <taxon>Pucciniomycotina</taxon>
        <taxon>Pucciniomycetes</taxon>
        <taxon>Pucciniales</taxon>
        <taxon>Sphaerophragmiaceae</taxon>
        <taxon>Austropuccinia</taxon>
    </lineage>
</organism>
<proteinExistence type="inferred from homology"/>
<reference evidence="7" key="1">
    <citation type="submission" date="2021-03" db="EMBL/GenBank/DDBJ databases">
        <title>Draft genome sequence of rust myrtle Austropuccinia psidii MF-1, a brazilian biotype.</title>
        <authorList>
            <person name="Quecine M.C."/>
            <person name="Pachon D.M.R."/>
            <person name="Bonatelli M.L."/>
            <person name="Correr F.H."/>
            <person name="Franceschini L.M."/>
            <person name="Leite T.F."/>
            <person name="Margarido G.R.A."/>
            <person name="Almeida C.A."/>
            <person name="Ferrarezi J.A."/>
            <person name="Labate C.A."/>
        </authorList>
    </citation>
    <scope>NUCLEOTIDE SEQUENCE</scope>
    <source>
        <strain evidence="7">MF-1</strain>
    </source>
</reference>
<dbReference type="Proteomes" id="UP000765509">
    <property type="component" value="Unassembled WGS sequence"/>
</dbReference>
<dbReference type="GO" id="GO:0005047">
    <property type="term" value="F:signal recognition particle binding"/>
    <property type="evidence" value="ECO:0007669"/>
    <property type="project" value="TreeGrafter"/>
</dbReference>
<keyword evidence="2" id="KW-0547">Nucleotide-binding</keyword>
<dbReference type="PANTHER" id="PTHR43134">
    <property type="entry name" value="SIGNAL RECOGNITION PARTICLE RECEPTOR SUBUNIT ALPHA"/>
    <property type="match status" value="1"/>
</dbReference>
<protein>
    <recommendedName>
        <fullName evidence="6">SRP54-type proteins GTP-binding domain-containing protein</fullName>
    </recommendedName>
</protein>
<evidence type="ECO:0000256" key="5">
    <source>
        <dbReference type="ARBA" id="ARBA00029433"/>
    </source>
</evidence>
<name>A0A9Q3KPZ8_9BASI</name>
<evidence type="ECO:0000256" key="3">
    <source>
        <dbReference type="ARBA" id="ARBA00023134"/>
    </source>
</evidence>
<dbReference type="GO" id="GO:0003924">
    <property type="term" value="F:GTPase activity"/>
    <property type="evidence" value="ECO:0007669"/>
    <property type="project" value="TreeGrafter"/>
</dbReference>
<dbReference type="GO" id="GO:0005525">
    <property type="term" value="F:GTP binding"/>
    <property type="evidence" value="ECO:0007669"/>
    <property type="project" value="UniProtKB-KW"/>
</dbReference>
<evidence type="ECO:0000259" key="6">
    <source>
        <dbReference type="Pfam" id="PF00448"/>
    </source>
</evidence>
<feature type="domain" description="SRP54-type proteins GTP-binding" evidence="6">
    <location>
        <begin position="26"/>
        <end position="89"/>
    </location>
</feature>
<dbReference type="InterPro" id="IPR027417">
    <property type="entry name" value="P-loop_NTPase"/>
</dbReference>
<evidence type="ECO:0000313" key="8">
    <source>
        <dbReference type="Proteomes" id="UP000765509"/>
    </source>
</evidence>
<comment type="similarity">
    <text evidence="1">Belongs to the GTP-binding SRP family.</text>
</comment>
<accession>A0A9Q3KPZ8</accession>
<evidence type="ECO:0000256" key="2">
    <source>
        <dbReference type="ARBA" id="ARBA00022741"/>
    </source>
</evidence>
<dbReference type="AlphaFoldDB" id="A0A9Q3KPZ8"/>
<dbReference type="Pfam" id="PF00448">
    <property type="entry name" value="SRP54"/>
    <property type="match status" value="1"/>
</dbReference>
<dbReference type="EMBL" id="AVOT02122273">
    <property type="protein sequence ID" value="MBW0585898.1"/>
    <property type="molecule type" value="Genomic_DNA"/>
</dbReference>
<dbReference type="GO" id="GO:0005789">
    <property type="term" value="C:endoplasmic reticulum membrane"/>
    <property type="evidence" value="ECO:0007669"/>
    <property type="project" value="TreeGrafter"/>
</dbReference>
<dbReference type="InterPro" id="IPR000897">
    <property type="entry name" value="SRP54_GTPase_dom"/>
</dbReference>
<keyword evidence="3" id="KW-0342">GTP-binding</keyword>
<dbReference type="Gene3D" id="3.40.50.300">
    <property type="entry name" value="P-loop containing nucleotide triphosphate hydrolases"/>
    <property type="match status" value="1"/>
</dbReference>
<dbReference type="SUPFAM" id="SSF52540">
    <property type="entry name" value="P-loop containing nucleoside triphosphate hydrolases"/>
    <property type="match status" value="1"/>
</dbReference>
<comment type="subcellular location">
    <subcellularLocation>
        <location evidence="5">Endomembrane system</location>
        <topology evidence="5">Peripheral membrane protein</topology>
        <orientation evidence="5">Cytoplasmic side</orientation>
    </subcellularLocation>
</comment>
<keyword evidence="8" id="KW-1185">Reference proteome</keyword>
<evidence type="ECO:0000256" key="1">
    <source>
        <dbReference type="ARBA" id="ARBA00008531"/>
    </source>
</evidence>
<comment type="caution">
    <text evidence="7">The sequence shown here is derived from an EMBL/GenBank/DDBJ whole genome shotgun (WGS) entry which is preliminary data.</text>
</comment>
<dbReference type="GO" id="GO:0006614">
    <property type="term" value="P:SRP-dependent cotranslational protein targeting to membrane"/>
    <property type="evidence" value="ECO:0007669"/>
    <property type="project" value="InterPro"/>
</dbReference>
<gene>
    <name evidence="7" type="ORF">O181_125613</name>
</gene>
<evidence type="ECO:0000256" key="4">
    <source>
        <dbReference type="ARBA" id="ARBA00023136"/>
    </source>
</evidence>
<sequence>MVSEFSISSSVLIMLAMIHERMTDENQAKNNTFDVVLVDTAGTMQDNKPLMREIGKLFSVNQPDKIVFVGEASVGNEAVHQLSKFDKSLKDFSGAD</sequence>
<evidence type="ECO:0000313" key="7">
    <source>
        <dbReference type="EMBL" id="MBW0585898.1"/>
    </source>
</evidence>
<dbReference type="OrthoDB" id="1727884at2759"/>